<protein>
    <submittedName>
        <fullName evidence="11">BgTH12-05257</fullName>
    </submittedName>
</protein>
<feature type="region of interest" description="Disordered" evidence="7">
    <location>
        <begin position="238"/>
        <end position="279"/>
    </location>
</feature>
<feature type="chain" id="PRO_5040827671" evidence="9">
    <location>
        <begin position="25"/>
        <end position="428"/>
    </location>
</feature>
<evidence type="ECO:0000259" key="10">
    <source>
        <dbReference type="PROSITE" id="PS51328"/>
    </source>
</evidence>
<dbReference type="GO" id="GO:0030134">
    <property type="term" value="C:COPII-coated ER to Golgi transport vesicle"/>
    <property type="evidence" value="ECO:0007669"/>
    <property type="project" value="TreeGrafter"/>
</dbReference>
<keyword evidence="2 8" id="KW-0812">Transmembrane</keyword>
<evidence type="ECO:0000256" key="2">
    <source>
        <dbReference type="ARBA" id="ARBA00022692"/>
    </source>
</evidence>
<dbReference type="GO" id="GO:0000139">
    <property type="term" value="C:Golgi membrane"/>
    <property type="evidence" value="ECO:0007669"/>
    <property type="project" value="TreeGrafter"/>
</dbReference>
<dbReference type="PANTHER" id="PTHR12223">
    <property type="entry name" value="VESICULAR MANNOSE-BINDING LECTIN"/>
    <property type="match status" value="1"/>
</dbReference>
<evidence type="ECO:0000256" key="7">
    <source>
        <dbReference type="SAM" id="MobiDB-lite"/>
    </source>
</evidence>
<proteinExistence type="predicted"/>
<sequence>MPIMSLNTRFVCLGLSILIAQAGAESLVSDLSFGQTRLPVNSQEIPNFQLTGTPSSPEILSNKIVLTPPTPGNVRGAIWSQKTMSKNYWKLDVELRVSGPERSGGNTQIWYVKNGYENVGTASLYTVGKFDGLVLIIDKYAGSAGVVRGFLNDGTTEFKSHHNVDSLAFGHCDYPYRNLGRASRITIAQSSSGFRVEVDGNNCFSSPHVTLPAGNNFGVSAASAENPDSVEVFKLSVSTNSGQDESPKTQQENLGAAGSQGTKDSGVEAEQAGKITSSPQSNIEQFADVNAKLQLMMIQMNRINQAIATQQTDNSVKQEEILSRLRIIEKTVGGLNVINEHLVEVKRDLEDVKHEIHEALDDYIHSLKSHTAENHEELMATHQNLHSRVNGLGSFTKFVFVIVGSQVILVLAFIMYKKHKTRIPKKFI</sequence>
<keyword evidence="4 8" id="KW-1133">Transmembrane helix</keyword>
<dbReference type="GO" id="GO:0005793">
    <property type="term" value="C:endoplasmic reticulum-Golgi intermediate compartment"/>
    <property type="evidence" value="ECO:0007669"/>
    <property type="project" value="TreeGrafter"/>
</dbReference>
<evidence type="ECO:0000256" key="3">
    <source>
        <dbReference type="ARBA" id="ARBA00022729"/>
    </source>
</evidence>
<evidence type="ECO:0000256" key="4">
    <source>
        <dbReference type="ARBA" id="ARBA00022989"/>
    </source>
</evidence>
<gene>
    <name evidence="11" type="ORF">BGTH12_LOCUS4025</name>
</gene>
<evidence type="ECO:0000313" key="12">
    <source>
        <dbReference type="Proteomes" id="UP000683417"/>
    </source>
</evidence>
<feature type="domain" description="L-type lectin-like" evidence="10">
    <location>
        <begin position="28"/>
        <end position="240"/>
    </location>
</feature>
<dbReference type="EMBL" id="CAJHIT010000006">
    <property type="protein sequence ID" value="CAD6502667.1"/>
    <property type="molecule type" value="Genomic_DNA"/>
</dbReference>
<keyword evidence="5 8" id="KW-0472">Membrane</keyword>
<feature type="transmembrane region" description="Helical" evidence="8">
    <location>
        <begin position="398"/>
        <end position="416"/>
    </location>
</feature>
<evidence type="ECO:0000256" key="6">
    <source>
        <dbReference type="SAM" id="Coils"/>
    </source>
</evidence>
<reference evidence="11" key="1">
    <citation type="submission" date="2020-10" db="EMBL/GenBank/DDBJ databases">
        <authorList>
            <person name="Muller C M."/>
        </authorList>
    </citation>
    <scope>NUCLEOTIDE SEQUENCE</scope>
    <source>
        <strain evidence="11">THUN-12</strain>
    </source>
</reference>
<evidence type="ECO:0000256" key="1">
    <source>
        <dbReference type="ARBA" id="ARBA00004479"/>
    </source>
</evidence>
<dbReference type="InterPro" id="IPR051136">
    <property type="entry name" value="Intracellular_Lectin-GPT"/>
</dbReference>
<evidence type="ECO:0000256" key="5">
    <source>
        <dbReference type="ARBA" id="ARBA00023136"/>
    </source>
</evidence>
<dbReference type="AlphaFoldDB" id="A0A9W4D671"/>
<dbReference type="SUPFAM" id="SSF49899">
    <property type="entry name" value="Concanavalin A-like lectins/glucanases"/>
    <property type="match status" value="1"/>
</dbReference>
<name>A0A9W4D671_BLUGR</name>
<dbReference type="InterPro" id="IPR005052">
    <property type="entry name" value="Lectin_leg"/>
</dbReference>
<comment type="subcellular location">
    <subcellularLocation>
        <location evidence="1">Membrane</location>
        <topology evidence="1">Single-pass type I membrane protein</topology>
    </subcellularLocation>
</comment>
<evidence type="ECO:0000256" key="9">
    <source>
        <dbReference type="SAM" id="SignalP"/>
    </source>
</evidence>
<feature type="compositionally biased region" description="Polar residues" evidence="7">
    <location>
        <begin position="238"/>
        <end position="263"/>
    </location>
</feature>
<dbReference type="Gene3D" id="2.60.120.200">
    <property type="match status" value="1"/>
</dbReference>
<accession>A0A9W4D671</accession>
<comment type="caution">
    <text evidence="11">The sequence shown here is derived from an EMBL/GenBank/DDBJ whole genome shotgun (WGS) entry which is preliminary data.</text>
</comment>
<dbReference type="PANTHER" id="PTHR12223:SF28">
    <property type="entry name" value="LECTIN, MANNOSE BINDING 1 LIKE"/>
    <property type="match status" value="1"/>
</dbReference>
<dbReference type="PROSITE" id="PS51328">
    <property type="entry name" value="L_LECTIN_LIKE"/>
    <property type="match status" value="1"/>
</dbReference>
<dbReference type="GO" id="GO:0005789">
    <property type="term" value="C:endoplasmic reticulum membrane"/>
    <property type="evidence" value="ECO:0007669"/>
    <property type="project" value="TreeGrafter"/>
</dbReference>
<organism evidence="11 12">
    <name type="scientific">Blumeria graminis f. sp. triticale</name>
    <dbReference type="NCBI Taxonomy" id="1689686"/>
    <lineage>
        <taxon>Eukaryota</taxon>
        <taxon>Fungi</taxon>
        <taxon>Dikarya</taxon>
        <taxon>Ascomycota</taxon>
        <taxon>Pezizomycotina</taxon>
        <taxon>Leotiomycetes</taxon>
        <taxon>Erysiphales</taxon>
        <taxon>Erysiphaceae</taxon>
        <taxon>Blumeria</taxon>
    </lineage>
</organism>
<dbReference type="Proteomes" id="UP000683417">
    <property type="component" value="Unassembled WGS sequence"/>
</dbReference>
<feature type="coiled-coil region" evidence="6">
    <location>
        <begin position="335"/>
        <end position="362"/>
    </location>
</feature>
<dbReference type="GO" id="GO:0005537">
    <property type="term" value="F:D-mannose binding"/>
    <property type="evidence" value="ECO:0007669"/>
    <property type="project" value="TreeGrafter"/>
</dbReference>
<dbReference type="Pfam" id="PF03388">
    <property type="entry name" value="Lectin_leg-like"/>
    <property type="match status" value="1"/>
</dbReference>
<keyword evidence="6" id="KW-0175">Coiled coil</keyword>
<feature type="signal peptide" evidence="9">
    <location>
        <begin position="1"/>
        <end position="24"/>
    </location>
</feature>
<evidence type="ECO:0000256" key="8">
    <source>
        <dbReference type="SAM" id="Phobius"/>
    </source>
</evidence>
<dbReference type="InterPro" id="IPR013320">
    <property type="entry name" value="ConA-like_dom_sf"/>
</dbReference>
<dbReference type="GO" id="GO:0006888">
    <property type="term" value="P:endoplasmic reticulum to Golgi vesicle-mediated transport"/>
    <property type="evidence" value="ECO:0007669"/>
    <property type="project" value="TreeGrafter"/>
</dbReference>
<keyword evidence="3 9" id="KW-0732">Signal</keyword>
<evidence type="ECO:0000313" key="11">
    <source>
        <dbReference type="EMBL" id="CAD6502667.1"/>
    </source>
</evidence>